<accession>A0AAW1V1X8</accession>
<dbReference type="Proteomes" id="UP001431783">
    <property type="component" value="Unassembled WGS sequence"/>
</dbReference>
<proteinExistence type="predicted"/>
<reference evidence="1 2" key="1">
    <citation type="submission" date="2023-03" db="EMBL/GenBank/DDBJ databases">
        <title>Genome insight into feeding habits of ladybird beetles.</title>
        <authorList>
            <person name="Li H.-S."/>
            <person name="Huang Y.-H."/>
            <person name="Pang H."/>
        </authorList>
    </citation>
    <scope>NUCLEOTIDE SEQUENCE [LARGE SCALE GENOMIC DNA]</scope>
    <source>
        <strain evidence="1">SYSU_2023b</strain>
        <tissue evidence="1">Whole body</tissue>
    </source>
</reference>
<evidence type="ECO:0000313" key="2">
    <source>
        <dbReference type="Proteomes" id="UP001431783"/>
    </source>
</evidence>
<dbReference type="EMBL" id="JARQZJ010000122">
    <property type="protein sequence ID" value="KAK9889264.1"/>
    <property type="molecule type" value="Genomic_DNA"/>
</dbReference>
<dbReference type="AlphaFoldDB" id="A0AAW1V1X8"/>
<protein>
    <submittedName>
        <fullName evidence="1">Uncharacterized protein</fullName>
    </submittedName>
</protein>
<evidence type="ECO:0000313" key="1">
    <source>
        <dbReference type="EMBL" id="KAK9889264.1"/>
    </source>
</evidence>
<sequence>MYRGFKQECPTGMVDEDSFKHIFAQFFPLGGGNWYIISVNVLSLSIERNGKAGKWQFGNSFAAASAILT</sequence>
<comment type="caution">
    <text evidence="1">The sequence shown here is derived from an EMBL/GenBank/DDBJ whole genome shotgun (WGS) entry which is preliminary data.</text>
</comment>
<name>A0AAW1V1X8_9CUCU</name>
<keyword evidence="2" id="KW-1185">Reference proteome</keyword>
<gene>
    <name evidence="1" type="ORF">WA026_004542</name>
</gene>
<dbReference type="Gene3D" id="1.10.238.10">
    <property type="entry name" value="EF-hand"/>
    <property type="match status" value="1"/>
</dbReference>
<organism evidence="1 2">
    <name type="scientific">Henosepilachna vigintioctopunctata</name>
    <dbReference type="NCBI Taxonomy" id="420089"/>
    <lineage>
        <taxon>Eukaryota</taxon>
        <taxon>Metazoa</taxon>
        <taxon>Ecdysozoa</taxon>
        <taxon>Arthropoda</taxon>
        <taxon>Hexapoda</taxon>
        <taxon>Insecta</taxon>
        <taxon>Pterygota</taxon>
        <taxon>Neoptera</taxon>
        <taxon>Endopterygota</taxon>
        <taxon>Coleoptera</taxon>
        <taxon>Polyphaga</taxon>
        <taxon>Cucujiformia</taxon>
        <taxon>Coccinelloidea</taxon>
        <taxon>Coccinellidae</taxon>
        <taxon>Epilachninae</taxon>
        <taxon>Epilachnini</taxon>
        <taxon>Henosepilachna</taxon>
    </lineage>
</organism>